<feature type="non-terminal residue" evidence="1">
    <location>
        <position position="66"/>
    </location>
</feature>
<dbReference type="AlphaFoldDB" id="A0A382QEL9"/>
<reference evidence="1" key="1">
    <citation type="submission" date="2018-05" db="EMBL/GenBank/DDBJ databases">
        <authorList>
            <person name="Lanie J.A."/>
            <person name="Ng W.-L."/>
            <person name="Kazmierczak K.M."/>
            <person name="Andrzejewski T.M."/>
            <person name="Davidsen T.M."/>
            <person name="Wayne K.J."/>
            <person name="Tettelin H."/>
            <person name="Glass J.I."/>
            <person name="Rusch D."/>
            <person name="Podicherti R."/>
            <person name="Tsui H.-C.T."/>
            <person name="Winkler M.E."/>
        </authorList>
    </citation>
    <scope>NUCLEOTIDE SEQUENCE</scope>
</reference>
<evidence type="ECO:0000313" key="1">
    <source>
        <dbReference type="EMBL" id="SVC84009.1"/>
    </source>
</evidence>
<name>A0A382QEL9_9ZZZZ</name>
<organism evidence="1">
    <name type="scientific">marine metagenome</name>
    <dbReference type="NCBI Taxonomy" id="408172"/>
    <lineage>
        <taxon>unclassified sequences</taxon>
        <taxon>metagenomes</taxon>
        <taxon>ecological metagenomes</taxon>
    </lineage>
</organism>
<protein>
    <submittedName>
        <fullName evidence="1">Uncharacterized protein</fullName>
    </submittedName>
</protein>
<accession>A0A382QEL9</accession>
<dbReference type="EMBL" id="UINC01114007">
    <property type="protein sequence ID" value="SVC84009.1"/>
    <property type="molecule type" value="Genomic_DNA"/>
</dbReference>
<proteinExistence type="predicted"/>
<gene>
    <name evidence="1" type="ORF">METZ01_LOCUS336863</name>
</gene>
<sequence>MKKEALKSNNKFKPYESLATVRKNLRVNWYRIPLDTENLRELTLRSNYQGWIQAGGHFAVFLITGM</sequence>